<reference evidence="2" key="1">
    <citation type="journal article" date="2020" name="Stud. Mycol.">
        <title>101 Dothideomycetes genomes: a test case for predicting lifestyles and emergence of pathogens.</title>
        <authorList>
            <person name="Haridas S."/>
            <person name="Albert R."/>
            <person name="Binder M."/>
            <person name="Bloem J."/>
            <person name="Labutti K."/>
            <person name="Salamov A."/>
            <person name="Andreopoulos B."/>
            <person name="Baker S."/>
            <person name="Barry K."/>
            <person name="Bills G."/>
            <person name="Bluhm B."/>
            <person name="Cannon C."/>
            <person name="Castanera R."/>
            <person name="Culley D."/>
            <person name="Daum C."/>
            <person name="Ezra D."/>
            <person name="Gonzalez J."/>
            <person name="Henrissat B."/>
            <person name="Kuo A."/>
            <person name="Liang C."/>
            <person name="Lipzen A."/>
            <person name="Lutzoni F."/>
            <person name="Magnuson J."/>
            <person name="Mondo S."/>
            <person name="Nolan M."/>
            <person name="Ohm R."/>
            <person name="Pangilinan J."/>
            <person name="Park H.-J."/>
            <person name="Ramirez L."/>
            <person name="Alfaro M."/>
            <person name="Sun H."/>
            <person name="Tritt A."/>
            <person name="Yoshinaga Y."/>
            <person name="Zwiers L.-H."/>
            <person name="Turgeon B."/>
            <person name="Goodwin S."/>
            <person name="Spatafora J."/>
            <person name="Crous P."/>
            <person name="Grigoriev I."/>
        </authorList>
    </citation>
    <scope>NUCLEOTIDE SEQUENCE</scope>
    <source>
        <strain evidence="2">Tuck. ex Michener</strain>
    </source>
</reference>
<feature type="region of interest" description="Disordered" evidence="1">
    <location>
        <begin position="1"/>
        <end position="37"/>
    </location>
</feature>
<sequence length="401" mass="44095">MGIPASNTNSGAEPSESTMQDGGPKRTESSASKMSIKSAVSVFRGGLKKLSNTLKPHESDPPSDYQRFVRDKSPSKDVKADPFVEAIADRVAKGMHGEFDNERQAIAIKLRAKQIGVEKQDQLEQKRVERRRKAAEKEKREKTNEAEKQTRREDEEEGARMRKAERMDQEGWAGFNEDGTLKSKSGMDPLLEKRLRQAAKAQGKTYTGEDELEGESYDASRVEVEATASSSEESNESRASSKAEHQRREQSQREASSVADYFSNKDSSGRHRSPASKTATEAFGPASTKPSHQIPRKPVPGAASHRDTNFGDLISEAKGEVPQVPLPTKLREIGGKWAYSASRSIERIGRRGSANSELSFSCAGVPSGTGAGEGLRCASCGAELRRDGERWETCRECSRRK</sequence>
<feature type="compositionally biased region" description="Basic and acidic residues" evidence="1">
    <location>
        <begin position="235"/>
        <end position="252"/>
    </location>
</feature>
<evidence type="ECO:0000313" key="3">
    <source>
        <dbReference type="Proteomes" id="UP000800092"/>
    </source>
</evidence>
<evidence type="ECO:0000313" key="2">
    <source>
        <dbReference type="EMBL" id="KAF2239134.1"/>
    </source>
</evidence>
<name>A0A6A6HLV6_VIRVR</name>
<dbReference type="AlphaFoldDB" id="A0A6A6HLV6"/>
<dbReference type="Proteomes" id="UP000800092">
    <property type="component" value="Unassembled WGS sequence"/>
</dbReference>
<proteinExistence type="predicted"/>
<feature type="compositionally biased region" description="Basic and acidic residues" evidence="1">
    <location>
        <begin position="67"/>
        <end position="81"/>
    </location>
</feature>
<evidence type="ECO:0000256" key="1">
    <source>
        <dbReference type="SAM" id="MobiDB-lite"/>
    </source>
</evidence>
<feature type="compositionally biased region" description="Basic and acidic residues" evidence="1">
    <location>
        <begin position="135"/>
        <end position="169"/>
    </location>
</feature>
<feature type="compositionally biased region" description="Polar residues" evidence="1">
    <location>
        <begin position="1"/>
        <end position="20"/>
    </location>
</feature>
<feature type="compositionally biased region" description="Low complexity" evidence="1">
    <location>
        <begin position="225"/>
        <end position="234"/>
    </location>
</feature>
<feature type="compositionally biased region" description="Basic and acidic residues" evidence="1">
    <location>
        <begin position="304"/>
        <end position="317"/>
    </location>
</feature>
<protein>
    <submittedName>
        <fullName evidence="2">Uncharacterized protein</fullName>
    </submittedName>
</protein>
<organism evidence="2 3">
    <name type="scientific">Viridothelium virens</name>
    <name type="common">Speckled blister lichen</name>
    <name type="synonym">Trypethelium virens</name>
    <dbReference type="NCBI Taxonomy" id="1048519"/>
    <lineage>
        <taxon>Eukaryota</taxon>
        <taxon>Fungi</taxon>
        <taxon>Dikarya</taxon>
        <taxon>Ascomycota</taxon>
        <taxon>Pezizomycotina</taxon>
        <taxon>Dothideomycetes</taxon>
        <taxon>Dothideomycetes incertae sedis</taxon>
        <taxon>Trypetheliales</taxon>
        <taxon>Trypetheliaceae</taxon>
        <taxon>Viridothelium</taxon>
    </lineage>
</organism>
<dbReference type="EMBL" id="ML991773">
    <property type="protein sequence ID" value="KAF2239134.1"/>
    <property type="molecule type" value="Genomic_DNA"/>
</dbReference>
<feature type="compositionally biased region" description="Basic and acidic residues" evidence="1">
    <location>
        <begin position="116"/>
        <end position="127"/>
    </location>
</feature>
<keyword evidence="3" id="KW-1185">Reference proteome</keyword>
<gene>
    <name evidence="2" type="ORF">EV356DRAFT_164374</name>
</gene>
<dbReference type="OrthoDB" id="10616758at2759"/>
<feature type="region of interest" description="Disordered" evidence="1">
    <location>
        <begin position="115"/>
        <end position="317"/>
    </location>
</feature>
<feature type="region of interest" description="Disordered" evidence="1">
    <location>
        <begin position="51"/>
        <end position="81"/>
    </location>
</feature>
<accession>A0A6A6HLV6</accession>